<dbReference type="KEGG" id="pgg:FX982_00671"/>
<dbReference type="Proteomes" id="UP000501989">
    <property type="component" value="Chromosome"/>
</dbReference>
<evidence type="ECO:0000313" key="2">
    <source>
        <dbReference type="EMBL" id="QKF49751.1"/>
    </source>
</evidence>
<evidence type="ECO:0000313" key="3">
    <source>
        <dbReference type="Proteomes" id="UP000501989"/>
    </source>
</evidence>
<keyword evidence="1" id="KW-0732">Signal</keyword>
<feature type="signal peptide" evidence="1">
    <location>
        <begin position="1"/>
        <end position="23"/>
    </location>
</feature>
<protein>
    <recommendedName>
        <fullName evidence="4">Halovibrin HvnA</fullName>
    </recommendedName>
</protein>
<name>A0A6M8MJ24_9PSED</name>
<gene>
    <name evidence="2" type="ORF">FX982_00671</name>
</gene>
<evidence type="ECO:0008006" key="4">
    <source>
        <dbReference type="Google" id="ProtNLM"/>
    </source>
</evidence>
<dbReference type="RefSeq" id="WP_172609634.1">
    <property type="nucleotide sequence ID" value="NZ_CP053746.1"/>
</dbReference>
<dbReference type="AlphaFoldDB" id="A0A6M8MJ24"/>
<sequence>MFKALSITGTLAAVAFNIGSVQASEGENTARAMTRQYHDTRESCGAQSPAFVCSGIFLRSTRPSPAYHSWEHSPNSKAKGGVAFSFLRADAPISSLAEDARSGYSLAPVSNRPADTLQYRVLCAFPTDGDSWTRDQGGCGDNQQTAQVETFCHEQGIRSAEDWIVNYQRTPGNPAERYFSQCAFDMHTSRDGAAAREFMENLKAMRLLNGEPFPWNEMVIQAWDETQSNGVPIQSFFYIRGMPGGLEQARYDQTDYHTTVGRIVPIIEIGLPRDETQNATFIYRSSDQAVSEPQ</sequence>
<organism evidence="2 3">
    <name type="scientific">Pseudomonas graminis</name>
    <dbReference type="NCBI Taxonomy" id="158627"/>
    <lineage>
        <taxon>Bacteria</taxon>
        <taxon>Pseudomonadati</taxon>
        <taxon>Pseudomonadota</taxon>
        <taxon>Gammaproteobacteria</taxon>
        <taxon>Pseudomonadales</taxon>
        <taxon>Pseudomonadaceae</taxon>
        <taxon>Pseudomonas</taxon>
    </lineage>
</organism>
<reference evidence="3" key="1">
    <citation type="submission" date="2019-12" db="EMBL/GenBank/DDBJ databases">
        <title>Endophytic bacteria associated with Panax ginseng seedlings.</title>
        <authorList>
            <person name="Park J.M."/>
            <person name="Shin R."/>
            <person name="Jo S.H."/>
        </authorList>
    </citation>
    <scope>NUCLEOTIDE SEQUENCE [LARGE SCALE GENOMIC DNA]</scope>
    <source>
        <strain evidence="3">PgKB30</strain>
    </source>
</reference>
<evidence type="ECO:0000256" key="1">
    <source>
        <dbReference type="SAM" id="SignalP"/>
    </source>
</evidence>
<accession>A0A6M8MJ24</accession>
<keyword evidence="3" id="KW-1185">Reference proteome</keyword>
<feature type="chain" id="PRO_5026659795" description="Halovibrin HvnA" evidence="1">
    <location>
        <begin position="24"/>
        <end position="294"/>
    </location>
</feature>
<proteinExistence type="predicted"/>
<dbReference type="EMBL" id="CP053746">
    <property type="protein sequence ID" value="QKF49751.1"/>
    <property type="molecule type" value="Genomic_DNA"/>
</dbReference>